<dbReference type="InterPro" id="IPR050267">
    <property type="entry name" value="Anti-sigma-factor_SerPK"/>
</dbReference>
<evidence type="ECO:0000313" key="3">
    <source>
        <dbReference type="EMBL" id="MFC7326877.1"/>
    </source>
</evidence>
<proteinExistence type="predicted"/>
<evidence type="ECO:0000313" key="4">
    <source>
        <dbReference type="Proteomes" id="UP001596540"/>
    </source>
</evidence>
<protein>
    <submittedName>
        <fullName evidence="3">ATP-binding protein</fullName>
    </submittedName>
</protein>
<keyword evidence="3" id="KW-0067">ATP-binding</keyword>
<feature type="domain" description="Histidine kinase/HSP90-like ATPase" evidence="2">
    <location>
        <begin position="24"/>
        <end position="119"/>
    </location>
</feature>
<evidence type="ECO:0000256" key="1">
    <source>
        <dbReference type="ARBA" id="ARBA00022527"/>
    </source>
</evidence>
<dbReference type="InterPro" id="IPR003594">
    <property type="entry name" value="HATPase_dom"/>
</dbReference>
<comment type="caution">
    <text evidence="3">The sequence shown here is derived from an EMBL/GenBank/DDBJ whole genome shotgun (WGS) entry which is preliminary data.</text>
</comment>
<gene>
    <name evidence="3" type="ORF">ACFQRF_03905</name>
</gene>
<dbReference type="SUPFAM" id="SSF55874">
    <property type="entry name" value="ATPase domain of HSP90 chaperone/DNA topoisomerase II/histidine kinase"/>
    <property type="match status" value="1"/>
</dbReference>
<reference evidence="4" key="1">
    <citation type="journal article" date="2019" name="Int. J. Syst. Evol. Microbiol.">
        <title>The Global Catalogue of Microorganisms (GCM) 10K type strain sequencing project: providing services to taxonomists for standard genome sequencing and annotation.</title>
        <authorList>
            <consortium name="The Broad Institute Genomics Platform"/>
            <consortium name="The Broad Institute Genome Sequencing Center for Infectious Disease"/>
            <person name="Wu L."/>
            <person name="Ma J."/>
        </authorList>
    </citation>
    <scope>NUCLEOTIDE SEQUENCE [LARGE SCALE GENOMIC DNA]</scope>
    <source>
        <strain evidence="4">CGMCC 4.7382</strain>
    </source>
</reference>
<keyword evidence="1" id="KW-0723">Serine/threonine-protein kinase</keyword>
<dbReference type="InterPro" id="IPR036890">
    <property type="entry name" value="HATPase_C_sf"/>
</dbReference>
<dbReference type="PANTHER" id="PTHR35526">
    <property type="entry name" value="ANTI-SIGMA-F FACTOR RSBW-RELATED"/>
    <property type="match status" value="1"/>
</dbReference>
<name>A0ABW2KA52_9ACTN</name>
<dbReference type="CDD" id="cd16936">
    <property type="entry name" value="HATPase_RsbW-like"/>
    <property type="match status" value="1"/>
</dbReference>
<dbReference type="GO" id="GO:0005524">
    <property type="term" value="F:ATP binding"/>
    <property type="evidence" value="ECO:0007669"/>
    <property type="project" value="UniProtKB-KW"/>
</dbReference>
<keyword evidence="4" id="KW-1185">Reference proteome</keyword>
<organism evidence="3 4">
    <name type="scientific">Marinactinospora rubrisoli</name>
    <dbReference type="NCBI Taxonomy" id="2715399"/>
    <lineage>
        <taxon>Bacteria</taxon>
        <taxon>Bacillati</taxon>
        <taxon>Actinomycetota</taxon>
        <taxon>Actinomycetes</taxon>
        <taxon>Streptosporangiales</taxon>
        <taxon>Nocardiopsidaceae</taxon>
        <taxon>Marinactinospora</taxon>
    </lineage>
</organism>
<keyword evidence="3" id="KW-0547">Nucleotide-binding</keyword>
<dbReference type="Gene3D" id="3.30.565.10">
    <property type="entry name" value="Histidine kinase-like ATPase, C-terminal domain"/>
    <property type="match status" value="1"/>
</dbReference>
<dbReference type="RefSeq" id="WP_379868839.1">
    <property type="nucleotide sequence ID" value="NZ_JBHTBH010000001.1"/>
</dbReference>
<dbReference type="Proteomes" id="UP001596540">
    <property type="component" value="Unassembled WGS sequence"/>
</dbReference>
<dbReference type="EMBL" id="JBHTBH010000001">
    <property type="protein sequence ID" value="MFC7326877.1"/>
    <property type="molecule type" value="Genomic_DNA"/>
</dbReference>
<accession>A0ABW2KA52</accession>
<dbReference type="PANTHER" id="PTHR35526:SF3">
    <property type="entry name" value="ANTI-SIGMA-F FACTOR RSBW"/>
    <property type="match status" value="1"/>
</dbReference>
<sequence>MAISTNREQQPATAQYRWFPGHRNQIAHVRSFVAYCLEGCSRVEDAVLLASEVATNAIKHGASGKWHVGFLVGILHEPRRTVRISVHDAGGGDTPTLKLAVPEDEEGGRGLFLVDLIASRWGVTEGLLKQAVWFELDCF</sequence>
<evidence type="ECO:0000259" key="2">
    <source>
        <dbReference type="Pfam" id="PF13581"/>
    </source>
</evidence>
<keyword evidence="1" id="KW-0418">Kinase</keyword>
<dbReference type="Pfam" id="PF13581">
    <property type="entry name" value="HATPase_c_2"/>
    <property type="match status" value="1"/>
</dbReference>
<keyword evidence="1" id="KW-0808">Transferase</keyword>